<evidence type="ECO:0008006" key="3">
    <source>
        <dbReference type="Google" id="ProtNLM"/>
    </source>
</evidence>
<dbReference type="InterPro" id="IPR029060">
    <property type="entry name" value="PIN-like_dom_sf"/>
</dbReference>
<dbReference type="SUPFAM" id="SSF88723">
    <property type="entry name" value="PIN domain-like"/>
    <property type="match status" value="1"/>
</dbReference>
<protein>
    <recommendedName>
        <fullName evidence="3">PIN domain-containing protein</fullName>
    </recommendedName>
</protein>
<dbReference type="RefSeq" id="WP_097074668.1">
    <property type="nucleotide sequence ID" value="NZ_OBMQ01000013.1"/>
</dbReference>
<name>A0A285TMH8_9BACL</name>
<evidence type="ECO:0000313" key="1">
    <source>
        <dbReference type="EMBL" id="SOC21723.1"/>
    </source>
</evidence>
<dbReference type="Proteomes" id="UP000219636">
    <property type="component" value="Unassembled WGS sequence"/>
</dbReference>
<proteinExistence type="predicted"/>
<evidence type="ECO:0000313" key="2">
    <source>
        <dbReference type="Proteomes" id="UP000219636"/>
    </source>
</evidence>
<gene>
    <name evidence="1" type="ORF">SAMN05880501_11350</name>
</gene>
<sequence>MKRKGKVFIDANVLIHATSYRSADIFQWIDLLYEEVYIHQMVLEELKITDVRKKVEDYIQQGKWHLFDPDDEKTLSDNLFDIYEGYVRDIRYAFADLNQKKINEGRPLKNASDLGEMHSLAATMLLGASIICSNDYDIREVIEDTPILVTLDEEKESVLVEQDTLVDFCFFVITYDIANQSVARKFLKAIQPNKIIELDNRLSSND</sequence>
<dbReference type="EMBL" id="OBMQ01000013">
    <property type="protein sequence ID" value="SOC21723.1"/>
    <property type="molecule type" value="Genomic_DNA"/>
</dbReference>
<dbReference type="OrthoDB" id="2973808at2"/>
<keyword evidence="2" id="KW-1185">Reference proteome</keyword>
<organism evidence="1 2">
    <name type="scientific">Ureibacillus xyleni</name>
    <dbReference type="NCBI Taxonomy" id="614648"/>
    <lineage>
        <taxon>Bacteria</taxon>
        <taxon>Bacillati</taxon>
        <taxon>Bacillota</taxon>
        <taxon>Bacilli</taxon>
        <taxon>Bacillales</taxon>
        <taxon>Caryophanaceae</taxon>
        <taxon>Ureibacillus</taxon>
    </lineage>
</organism>
<dbReference type="AlphaFoldDB" id="A0A285TMH8"/>
<reference evidence="2" key="1">
    <citation type="submission" date="2017-08" db="EMBL/GenBank/DDBJ databases">
        <authorList>
            <person name="Varghese N."/>
            <person name="Submissions S."/>
        </authorList>
    </citation>
    <scope>NUCLEOTIDE SEQUENCE [LARGE SCALE GENOMIC DNA]</scope>
    <source>
        <strain evidence="2">JC22</strain>
    </source>
</reference>
<accession>A0A285TMH8</accession>